<dbReference type="EMBL" id="UGYW01000002">
    <property type="protein sequence ID" value="SUJ24433.1"/>
    <property type="molecule type" value="Genomic_DNA"/>
</dbReference>
<accession>A0A380CMS9</accession>
<proteinExistence type="inferred from homology"/>
<keyword evidence="3" id="KW-0732">Signal</keyword>
<dbReference type="Proteomes" id="UP000254893">
    <property type="component" value="Unassembled WGS sequence"/>
</dbReference>
<feature type="domain" description="SusD-like N-terminal" evidence="7">
    <location>
        <begin position="85"/>
        <end position="227"/>
    </location>
</feature>
<keyword evidence="4" id="KW-0472">Membrane</keyword>
<evidence type="ECO:0000256" key="2">
    <source>
        <dbReference type="ARBA" id="ARBA00006275"/>
    </source>
</evidence>
<evidence type="ECO:0000256" key="4">
    <source>
        <dbReference type="ARBA" id="ARBA00023136"/>
    </source>
</evidence>
<evidence type="ECO:0000256" key="5">
    <source>
        <dbReference type="ARBA" id="ARBA00023237"/>
    </source>
</evidence>
<dbReference type="InterPro" id="IPR033985">
    <property type="entry name" value="SusD-like_N"/>
</dbReference>
<evidence type="ECO:0000259" key="7">
    <source>
        <dbReference type="Pfam" id="PF14322"/>
    </source>
</evidence>
<dbReference type="Pfam" id="PF07980">
    <property type="entry name" value="SusD_RagB"/>
    <property type="match status" value="1"/>
</dbReference>
<protein>
    <submittedName>
        <fullName evidence="8">SusD family</fullName>
    </submittedName>
</protein>
<sequence length="454" mass="50854">MKTQYQYIIYLLLGTTLLSGLSSCSDYFLNVDPTQSISGNAIVVDQNTAETTVLGVYSALQSRLYYGGDGYAAMAYLSGGDHIWVGTLNYYNAFPVHEYRPDNTLINNVWYDIYKVVNGANNVIEKVAALSSESITADARNKFTGEAYFLRALSFFDLAKAWGNIPIVLQATKSPSDFSGVKQSDQKTVYTQVLKDLDQAETLLPATVDRNRVTKNTVYALKAKVYLYQENWGKAIEYATKVIGNTNYELVPWSTILGGLNTKESIFELAFSAADQSAHFGSWSSLSYRNQYGPGPEVYQFLQQANVGGDRKALITDNSTATIRNYFIQKLYWRSSGDNPTYILRLAEQYLIRAEARAKSAAPDLQGALSDLNAVRRRANVSVKVLSNKETLLSDIEQERRAEFVLEPHRWFDLVRTGRASTVLGVTDQRKWIFPVPYNDVEVDADLVQNPGYE</sequence>
<evidence type="ECO:0000259" key="6">
    <source>
        <dbReference type="Pfam" id="PF07980"/>
    </source>
</evidence>
<comment type="subcellular location">
    <subcellularLocation>
        <location evidence="1">Cell outer membrane</location>
    </subcellularLocation>
</comment>
<keyword evidence="5" id="KW-0998">Cell outer membrane</keyword>
<dbReference type="InterPro" id="IPR011990">
    <property type="entry name" value="TPR-like_helical_dom_sf"/>
</dbReference>
<evidence type="ECO:0000313" key="9">
    <source>
        <dbReference type="Proteomes" id="UP000254893"/>
    </source>
</evidence>
<comment type="similarity">
    <text evidence="2">Belongs to the SusD family.</text>
</comment>
<evidence type="ECO:0000256" key="3">
    <source>
        <dbReference type="ARBA" id="ARBA00022729"/>
    </source>
</evidence>
<dbReference type="GO" id="GO:0009279">
    <property type="term" value="C:cell outer membrane"/>
    <property type="evidence" value="ECO:0007669"/>
    <property type="project" value="UniProtKB-SubCell"/>
</dbReference>
<dbReference type="RefSeq" id="WP_115171004.1">
    <property type="nucleotide sequence ID" value="NZ_UGYW01000002.1"/>
</dbReference>
<dbReference type="SUPFAM" id="SSF48452">
    <property type="entry name" value="TPR-like"/>
    <property type="match status" value="1"/>
</dbReference>
<dbReference type="InterPro" id="IPR012944">
    <property type="entry name" value="SusD_RagB_dom"/>
</dbReference>
<feature type="domain" description="RagB/SusD" evidence="6">
    <location>
        <begin position="317"/>
        <end position="418"/>
    </location>
</feature>
<dbReference type="Pfam" id="PF14322">
    <property type="entry name" value="SusD-like_3"/>
    <property type="match status" value="1"/>
</dbReference>
<evidence type="ECO:0000313" key="8">
    <source>
        <dbReference type="EMBL" id="SUJ24433.1"/>
    </source>
</evidence>
<organism evidence="8 9">
    <name type="scientific">Sphingobacterium spiritivorum</name>
    <name type="common">Flavobacterium spiritivorum</name>
    <dbReference type="NCBI Taxonomy" id="258"/>
    <lineage>
        <taxon>Bacteria</taxon>
        <taxon>Pseudomonadati</taxon>
        <taxon>Bacteroidota</taxon>
        <taxon>Sphingobacteriia</taxon>
        <taxon>Sphingobacteriales</taxon>
        <taxon>Sphingobacteriaceae</taxon>
        <taxon>Sphingobacterium</taxon>
    </lineage>
</organism>
<gene>
    <name evidence="8" type="ORF">NCTC11388_03543</name>
</gene>
<dbReference type="AlphaFoldDB" id="A0A380CMS9"/>
<dbReference type="PROSITE" id="PS51257">
    <property type="entry name" value="PROKAR_LIPOPROTEIN"/>
    <property type="match status" value="1"/>
</dbReference>
<evidence type="ECO:0000256" key="1">
    <source>
        <dbReference type="ARBA" id="ARBA00004442"/>
    </source>
</evidence>
<name>A0A380CMS9_SPHSI</name>
<dbReference type="Gene3D" id="1.25.40.390">
    <property type="match status" value="1"/>
</dbReference>
<dbReference type="CDD" id="cd08977">
    <property type="entry name" value="SusD"/>
    <property type="match status" value="1"/>
</dbReference>
<reference evidence="8 9" key="1">
    <citation type="submission" date="2018-06" db="EMBL/GenBank/DDBJ databases">
        <authorList>
            <consortium name="Pathogen Informatics"/>
            <person name="Doyle S."/>
        </authorList>
    </citation>
    <scope>NUCLEOTIDE SEQUENCE [LARGE SCALE GENOMIC DNA]</scope>
    <source>
        <strain evidence="8 9">NCTC11388</strain>
    </source>
</reference>